<name>A0ABT9KFI6_9PAST</name>
<evidence type="ECO:0000256" key="2">
    <source>
        <dbReference type="RuleBase" id="RU000320"/>
    </source>
</evidence>
<keyword evidence="2 3" id="KW-0812">Transmembrane</keyword>
<evidence type="ECO:0000256" key="3">
    <source>
        <dbReference type="SAM" id="Phobius"/>
    </source>
</evidence>
<feature type="transmembrane region" description="Helical" evidence="3">
    <location>
        <begin position="6"/>
        <end position="24"/>
    </location>
</feature>
<feature type="transmembrane region" description="Helical" evidence="3">
    <location>
        <begin position="300"/>
        <end position="321"/>
    </location>
</feature>
<feature type="transmembrane region" description="Helical" evidence="3">
    <location>
        <begin position="169"/>
        <end position="189"/>
    </location>
</feature>
<feature type="transmembrane region" description="Helical" evidence="3">
    <location>
        <begin position="459"/>
        <end position="479"/>
    </location>
</feature>
<reference evidence="5 6" key="1">
    <citation type="submission" date="2022-12" db="EMBL/GenBank/DDBJ databases">
        <title>Genome sequence of Pasteurellaceae Bisgaard Taxon 45.</title>
        <authorList>
            <person name="Foggin C."/>
            <person name="Rosen L.E."/>
            <person name="Henton M."/>
            <person name="Buys A."/>
            <person name="Floyd T."/>
            <person name="Turner A.D."/>
            <person name="Tarbin J."/>
            <person name="Lloyd A.S."/>
            <person name="Chaitezvi C."/>
            <person name="Ellis R.J."/>
            <person name="Roberts H.C."/>
            <person name="Dastjerdi A."/>
            <person name="Nunez A."/>
            <person name="Van Vliet A.H."/>
            <person name="Steinbach F."/>
        </authorList>
    </citation>
    <scope>NUCLEOTIDE SEQUENCE [LARGE SCALE GENOMIC DNA]</scope>
    <source>
        <strain evidence="5 6">VF20HR</strain>
    </source>
</reference>
<feature type="transmembrane region" description="Helical" evidence="3">
    <location>
        <begin position="116"/>
        <end position="134"/>
    </location>
</feature>
<dbReference type="PRINTS" id="PR01434">
    <property type="entry name" value="NADHDHGNASE5"/>
</dbReference>
<keyword evidence="3" id="KW-1133">Transmembrane helix</keyword>
<feature type="transmembrane region" description="Helical" evidence="3">
    <location>
        <begin position="327"/>
        <end position="351"/>
    </location>
</feature>
<feature type="transmembrane region" description="Helical" evidence="3">
    <location>
        <begin position="372"/>
        <end position="392"/>
    </location>
</feature>
<evidence type="ECO:0000256" key="1">
    <source>
        <dbReference type="ARBA" id="ARBA00004127"/>
    </source>
</evidence>
<comment type="caution">
    <text evidence="5">The sequence shown here is derived from an EMBL/GenBank/DDBJ whole genome shotgun (WGS) entry which is preliminary data.</text>
</comment>
<dbReference type="InterPro" id="IPR050616">
    <property type="entry name" value="CPA3_Na-H_Antiporter_A"/>
</dbReference>
<proteinExistence type="predicted"/>
<sequence>MESLALIAIILPFIGAFITGLPVVRNHFAKFATAIALFSSLLVLFLALNWHSNGRTPITYDMISFGHMMIWGITLDEVSTLIGFAVVVLGFFIALYSCGYLTHENKEHPHAGKPRFYAFLLIFIGAMAGLVFSSTLIGQLFFFEITGACSWGLISYYQTPKAKAAAMKALILTHIGALGLYFAAAYLFSQSGTFSLNALSALTPTGKICVLLGVMIAAWGKSAQMPLHIWLPNAMEAPTPVSAYLHAASMVKVGVYIFARAVYSAGDIPEVIGVVGLIMAMITLIYGFLMYLPQDDLKRLLAYSTITQLAYIFIALSLAVFDSKLAFIAAIVYIFNHAFAKSLFFLIAGALSYSTGTRLISRLQGIMRTMPLIGTGFGIATLAIAGVPPFNGFFSKFPLFAAGFEVSQLHGWIMPLIILALIESIATFVWLLYRFGQCVIGEPSQEVIDAQPLPKSMSFVLIVLMLMSVFSSVIAAWWLG</sequence>
<dbReference type="PANTHER" id="PTHR43373:SF1">
    <property type="entry name" value="NA(+)_H(+) ANTIPORTER SUBUNIT A"/>
    <property type="match status" value="1"/>
</dbReference>
<feature type="transmembrane region" description="Helical" evidence="3">
    <location>
        <begin position="271"/>
        <end position="293"/>
    </location>
</feature>
<dbReference type="Proteomes" id="UP001224083">
    <property type="component" value="Unassembled WGS sequence"/>
</dbReference>
<evidence type="ECO:0000313" key="6">
    <source>
        <dbReference type="Proteomes" id="UP001224083"/>
    </source>
</evidence>
<dbReference type="InterPro" id="IPR001750">
    <property type="entry name" value="ND/Mrp_TM"/>
</dbReference>
<feature type="transmembrane region" description="Helical" evidence="3">
    <location>
        <begin position="31"/>
        <end position="50"/>
    </location>
</feature>
<gene>
    <name evidence="5" type="ORF">O7M46_07615</name>
</gene>
<evidence type="ECO:0000313" key="5">
    <source>
        <dbReference type="EMBL" id="MDP9500825.1"/>
    </source>
</evidence>
<dbReference type="EMBL" id="JAQAHH010000006">
    <property type="protein sequence ID" value="MDP9500825.1"/>
    <property type="molecule type" value="Genomic_DNA"/>
</dbReference>
<keyword evidence="3" id="KW-0472">Membrane</keyword>
<comment type="subcellular location">
    <subcellularLocation>
        <location evidence="1">Endomembrane system</location>
        <topology evidence="1">Multi-pass membrane protein</topology>
    </subcellularLocation>
    <subcellularLocation>
        <location evidence="2">Membrane</location>
        <topology evidence="2">Multi-pass membrane protein</topology>
    </subcellularLocation>
</comment>
<accession>A0ABT9KFI6</accession>
<organism evidence="5 6">
    <name type="scientific">Bisgaard Taxon 45</name>
    <dbReference type="NCBI Taxonomy" id="304289"/>
    <lineage>
        <taxon>Bacteria</taxon>
        <taxon>Pseudomonadati</taxon>
        <taxon>Pseudomonadota</taxon>
        <taxon>Gammaproteobacteria</taxon>
        <taxon>Pasteurellales</taxon>
        <taxon>Pasteurellaceae</taxon>
    </lineage>
</organism>
<dbReference type="PANTHER" id="PTHR43373">
    <property type="entry name" value="NA(+)/H(+) ANTIPORTER SUBUNIT"/>
    <property type="match status" value="1"/>
</dbReference>
<feature type="transmembrane region" description="Helical" evidence="3">
    <location>
        <begin position="201"/>
        <end position="220"/>
    </location>
</feature>
<evidence type="ECO:0000259" key="4">
    <source>
        <dbReference type="Pfam" id="PF00361"/>
    </source>
</evidence>
<dbReference type="NCBIfam" id="NF005097">
    <property type="entry name" value="PRK06525.1"/>
    <property type="match status" value="1"/>
</dbReference>
<protein>
    <submittedName>
        <fullName evidence="5">Hydrogenase 4 subunit D</fullName>
    </submittedName>
</protein>
<feature type="transmembrane region" description="Helical" evidence="3">
    <location>
        <begin position="412"/>
        <end position="433"/>
    </location>
</feature>
<keyword evidence="6" id="KW-1185">Reference proteome</keyword>
<feature type="domain" description="NADH:quinone oxidoreductase/Mrp antiporter transmembrane" evidence="4">
    <location>
        <begin position="134"/>
        <end position="414"/>
    </location>
</feature>
<dbReference type="Pfam" id="PF00361">
    <property type="entry name" value="Proton_antipo_M"/>
    <property type="match status" value="1"/>
</dbReference>
<feature type="transmembrane region" description="Helical" evidence="3">
    <location>
        <begin position="70"/>
        <end position="95"/>
    </location>
</feature>